<comment type="caution">
    <text evidence="1">The sequence shown here is derived from an EMBL/GenBank/DDBJ whole genome shotgun (WGS) entry which is preliminary data.</text>
</comment>
<sequence length="143" mass="16386">MERSVSAKTLRRVHRKANNNGIVAIKPLSFPKSIEIKRIAFAKEHISDPEDFWNKVIFRDKCKFKIFGSNCRINAWLKHDSELLAPKTIPTVKDEGSSVLVWDSMPASEVEISHFIDGMMDKMKYLDIRNKNLKLSAQKLSLG</sequence>
<evidence type="ECO:0000313" key="1">
    <source>
        <dbReference type="EMBL" id="GBM44356.1"/>
    </source>
</evidence>
<proteinExistence type="predicted"/>
<dbReference type="Proteomes" id="UP000499080">
    <property type="component" value="Unassembled WGS sequence"/>
</dbReference>
<dbReference type="InterPro" id="IPR036397">
    <property type="entry name" value="RNaseH_sf"/>
</dbReference>
<evidence type="ECO:0008006" key="3">
    <source>
        <dbReference type="Google" id="ProtNLM"/>
    </source>
</evidence>
<gene>
    <name evidence="1" type="ORF">AVEN_185660_1</name>
</gene>
<dbReference type="GO" id="GO:0003676">
    <property type="term" value="F:nucleic acid binding"/>
    <property type="evidence" value="ECO:0007669"/>
    <property type="project" value="InterPro"/>
</dbReference>
<keyword evidence="2" id="KW-1185">Reference proteome</keyword>
<dbReference type="Gene3D" id="3.30.420.10">
    <property type="entry name" value="Ribonuclease H-like superfamily/Ribonuclease H"/>
    <property type="match status" value="1"/>
</dbReference>
<reference evidence="1 2" key="1">
    <citation type="journal article" date="2019" name="Sci. Rep.">
        <title>Orb-weaving spider Araneus ventricosus genome elucidates the spidroin gene catalogue.</title>
        <authorList>
            <person name="Kono N."/>
            <person name="Nakamura H."/>
            <person name="Ohtoshi R."/>
            <person name="Moran D.A.P."/>
            <person name="Shinohara A."/>
            <person name="Yoshida Y."/>
            <person name="Fujiwara M."/>
            <person name="Mori M."/>
            <person name="Tomita M."/>
            <person name="Arakawa K."/>
        </authorList>
    </citation>
    <scope>NUCLEOTIDE SEQUENCE [LARGE SCALE GENOMIC DNA]</scope>
</reference>
<name>A0A4Y2FUV6_ARAVE</name>
<accession>A0A4Y2FUV6</accession>
<protein>
    <recommendedName>
        <fullName evidence="3">Transposase Tc1-like domain-containing protein</fullName>
    </recommendedName>
</protein>
<evidence type="ECO:0000313" key="2">
    <source>
        <dbReference type="Proteomes" id="UP000499080"/>
    </source>
</evidence>
<dbReference type="AlphaFoldDB" id="A0A4Y2FUV6"/>
<organism evidence="1 2">
    <name type="scientific">Araneus ventricosus</name>
    <name type="common">Orbweaver spider</name>
    <name type="synonym">Epeira ventricosa</name>
    <dbReference type="NCBI Taxonomy" id="182803"/>
    <lineage>
        <taxon>Eukaryota</taxon>
        <taxon>Metazoa</taxon>
        <taxon>Ecdysozoa</taxon>
        <taxon>Arthropoda</taxon>
        <taxon>Chelicerata</taxon>
        <taxon>Arachnida</taxon>
        <taxon>Araneae</taxon>
        <taxon>Araneomorphae</taxon>
        <taxon>Entelegynae</taxon>
        <taxon>Araneoidea</taxon>
        <taxon>Araneidae</taxon>
        <taxon>Araneus</taxon>
    </lineage>
</organism>
<dbReference type="EMBL" id="BGPR01001062">
    <property type="protein sequence ID" value="GBM44356.1"/>
    <property type="molecule type" value="Genomic_DNA"/>
</dbReference>